<proteinExistence type="predicted"/>
<name>L8WPD1_THACA</name>
<dbReference type="HOGENOM" id="CLU_2943418_0_0_1"/>
<dbReference type="EMBL" id="AFRT01001539">
    <property type="protein sequence ID" value="ELU40016.1"/>
    <property type="molecule type" value="Genomic_DNA"/>
</dbReference>
<keyword evidence="2" id="KW-1185">Reference proteome</keyword>
<sequence length="60" mass="6453">MRSVLGVVCASLDGEKGPALGERRRERAQYSVTSGCGFQAIRGETVVLAELRPTRCTSNI</sequence>
<reference evidence="1 2" key="1">
    <citation type="journal article" date="2013" name="Nat. Commun.">
        <title>The evolution and pathogenic mechanisms of the rice sheath blight pathogen.</title>
        <authorList>
            <person name="Zheng A."/>
            <person name="Lin R."/>
            <person name="Xu L."/>
            <person name="Qin P."/>
            <person name="Tang C."/>
            <person name="Ai P."/>
            <person name="Zhang D."/>
            <person name="Liu Y."/>
            <person name="Sun Z."/>
            <person name="Feng H."/>
            <person name="Wang Y."/>
            <person name="Chen Y."/>
            <person name="Liang X."/>
            <person name="Fu R."/>
            <person name="Li Q."/>
            <person name="Zhang J."/>
            <person name="Yu X."/>
            <person name="Xie Z."/>
            <person name="Ding L."/>
            <person name="Guan P."/>
            <person name="Tang J."/>
            <person name="Liang Y."/>
            <person name="Wang S."/>
            <person name="Deng Q."/>
            <person name="Li S."/>
            <person name="Zhu J."/>
            <person name="Wang L."/>
            <person name="Liu H."/>
            <person name="Li P."/>
        </authorList>
    </citation>
    <scope>NUCLEOTIDE SEQUENCE [LARGE SCALE GENOMIC DNA]</scope>
    <source>
        <strain evidence="2">AG-1 IA</strain>
    </source>
</reference>
<evidence type="ECO:0000313" key="2">
    <source>
        <dbReference type="Proteomes" id="UP000011668"/>
    </source>
</evidence>
<dbReference type="Proteomes" id="UP000011668">
    <property type="component" value="Unassembled WGS sequence"/>
</dbReference>
<comment type="caution">
    <text evidence="1">The sequence shown here is derived from an EMBL/GenBank/DDBJ whole genome shotgun (WGS) entry which is preliminary data.</text>
</comment>
<organism evidence="1 2">
    <name type="scientific">Thanatephorus cucumeris (strain AG1-IA)</name>
    <name type="common">Rice sheath blight fungus</name>
    <name type="synonym">Rhizoctonia solani</name>
    <dbReference type="NCBI Taxonomy" id="983506"/>
    <lineage>
        <taxon>Eukaryota</taxon>
        <taxon>Fungi</taxon>
        <taxon>Dikarya</taxon>
        <taxon>Basidiomycota</taxon>
        <taxon>Agaricomycotina</taxon>
        <taxon>Agaricomycetes</taxon>
        <taxon>Cantharellales</taxon>
        <taxon>Ceratobasidiaceae</taxon>
        <taxon>Rhizoctonia</taxon>
        <taxon>Rhizoctonia solani AG-1</taxon>
    </lineage>
</organism>
<accession>L8WPD1</accession>
<gene>
    <name evidence="1" type="ORF">AG1IA_05955</name>
</gene>
<protein>
    <submittedName>
        <fullName evidence="1">Uncharacterized protein</fullName>
    </submittedName>
</protein>
<evidence type="ECO:0000313" key="1">
    <source>
        <dbReference type="EMBL" id="ELU40016.1"/>
    </source>
</evidence>
<dbReference type="AlphaFoldDB" id="L8WPD1"/>